<dbReference type="EMBL" id="UINC01029347">
    <property type="protein sequence ID" value="SVB11906.1"/>
    <property type="molecule type" value="Genomic_DNA"/>
</dbReference>
<evidence type="ECO:0000313" key="1">
    <source>
        <dbReference type="EMBL" id="SVB11906.1"/>
    </source>
</evidence>
<reference evidence="1" key="1">
    <citation type="submission" date="2018-05" db="EMBL/GenBank/DDBJ databases">
        <authorList>
            <person name="Lanie J.A."/>
            <person name="Ng W.-L."/>
            <person name="Kazmierczak K.M."/>
            <person name="Andrzejewski T.M."/>
            <person name="Davidsen T.M."/>
            <person name="Wayne K.J."/>
            <person name="Tettelin H."/>
            <person name="Glass J.I."/>
            <person name="Rusch D."/>
            <person name="Podicherti R."/>
            <person name="Tsui H.-C.T."/>
            <person name="Winkler M.E."/>
        </authorList>
    </citation>
    <scope>NUCLEOTIDE SEQUENCE</scope>
</reference>
<name>A0A382BDM5_9ZZZZ</name>
<sequence length="110" mass="12247">MEEAILHLYQEPGIGASYTNTYGEENIRNLLNMYHSLDNAGMQQMIKMVLNFSQSTDLATSFVSVGVLHALGQNEGVAEAYRWANTQEDAQRIISHFEIGKSVADYFSPG</sequence>
<gene>
    <name evidence="1" type="ORF">METZ01_LOCUS164760</name>
</gene>
<organism evidence="1">
    <name type="scientific">marine metagenome</name>
    <dbReference type="NCBI Taxonomy" id="408172"/>
    <lineage>
        <taxon>unclassified sequences</taxon>
        <taxon>metagenomes</taxon>
        <taxon>ecological metagenomes</taxon>
    </lineage>
</organism>
<protein>
    <submittedName>
        <fullName evidence="1">Uncharacterized protein</fullName>
    </submittedName>
</protein>
<accession>A0A382BDM5</accession>
<dbReference type="AlphaFoldDB" id="A0A382BDM5"/>
<proteinExistence type="predicted"/>